<name>A0ABV4GR21_9BRAD</name>
<gene>
    <name evidence="2" type="ORF">ABH992_006788</name>
</gene>
<feature type="transmembrane region" description="Helical" evidence="1">
    <location>
        <begin position="208"/>
        <end position="232"/>
    </location>
</feature>
<keyword evidence="1" id="KW-1133">Transmembrane helix</keyword>
<proteinExistence type="predicted"/>
<feature type="transmembrane region" description="Helical" evidence="1">
    <location>
        <begin position="238"/>
        <end position="255"/>
    </location>
</feature>
<feature type="transmembrane region" description="Helical" evidence="1">
    <location>
        <begin position="349"/>
        <end position="369"/>
    </location>
</feature>
<keyword evidence="1" id="KW-0472">Membrane</keyword>
<feature type="transmembrane region" description="Helical" evidence="1">
    <location>
        <begin position="12"/>
        <end position="29"/>
    </location>
</feature>
<feature type="transmembrane region" description="Helical" evidence="1">
    <location>
        <begin position="64"/>
        <end position="82"/>
    </location>
</feature>
<feature type="transmembrane region" description="Helical" evidence="1">
    <location>
        <begin position="148"/>
        <end position="166"/>
    </location>
</feature>
<feature type="transmembrane region" description="Helical" evidence="1">
    <location>
        <begin position="402"/>
        <end position="420"/>
    </location>
</feature>
<evidence type="ECO:0000256" key="1">
    <source>
        <dbReference type="SAM" id="Phobius"/>
    </source>
</evidence>
<comment type="caution">
    <text evidence="2">The sequence shown here is derived from an EMBL/GenBank/DDBJ whole genome shotgun (WGS) entry which is preliminary data.</text>
</comment>
<keyword evidence="1" id="KW-0812">Transmembrane</keyword>
<dbReference type="Proteomes" id="UP001565474">
    <property type="component" value="Unassembled WGS sequence"/>
</dbReference>
<feature type="transmembrane region" description="Helical" evidence="1">
    <location>
        <begin position="460"/>
        <end position="482"/>
    </location>
</feature>
<accession>A0ABV4GR21</accession>
<sequence>MATPDDGGYMMVRLVILAELVAIAAAFAMPESLQGWVLILLALATAALILAIFLSPSSLGLAKLIRPGLVVVLAAPALWMALQSVPMPIGKLGNPIWATASATLNEPLAEKITVDTTATMFSLVQYCAVLAAALTAAVIALDRHGAARLLHILLSIATIVAALWFGREITGVAGPDGSTVAVLGVLLSCATAIRAVDQILRRSRPGTIALGPLPALSVATIALIVCMAALLIRGNSTALVSALLGSEILISVFAVRRWFPGLWGTAGVLATATIVFIATASVIPFRTNTDLTIVLSTSSQAATERMLQDVAPAGSGAGASTVLLPIYQDAGVGDTPERPTAAATIVIDMGWAFLCAVVVAALLCASVLIRRALSRAYDYVFPALGAGALVAVTILAFSDHGILGLGASLLVAALFGLAFGQSLSDAGRDAISSKSKATSEQIADQAPAPRRTLTPTLVAIWPRVSLMVLGIVLIVEAAWMALPERYLGARSSLPAVLSTAAAGPSAMSKTTSLAAARKDLLIRGGSTFNRDSALAAGEQRTAPPMTSDEFARALRSSPLRGDIWLLLAATSKHSSPQPNTAAMLRMSYYTAPNDLDLLPLRVSVALAADIMVREPDLRELIKRDVSLVVRHRPALKPALVTAYRSASADGKIYFEGLISELDPTFLDQVHAQSSQRGSR</sequence>
<feature type="transmembrane region" description="Helical" evidence="1">
    <location>
        <begin position="178"/>
        <end position="196"/>
    </location>
</feature>
<feature type="transmembrane region" description="Helical" evidence="1">
    <location>
        <begin position="262"/>
        <end position="285"/>
    </location>
</feature>
<keyword evidence="3" id="KW-1185">Reference proteome</keyword>
<evidence type="ECO:0008006" key="4">
    <source>
        <dbReference type="Google" id="ProtNLM"/>
    </source>
</evidence>
<evidence type="ECO:0000313" key="2">
    <source>
        <dbReference type="EMBL" id="MEY9474389.1"/>
    </source>
</evidence>
<protein>
    <recommendedName>
        <fullName evidence="4">Transmembrane protein</fullName>
    </recommendedName>
</protein>
<dbReference type="RefSeq" id="WP_244431485.1">
    <property type="nucleotide sequence ID" value="NZ_JBGBYD010000002.1"/>
</dbReference>
<organism evidence="2 3">
    <name type="scientific">Bradyrhizobium yuanmingense</name>
    <dbReference type="NCBI Taxonomy" id="108015"/>
    <lineage>
        <taxon>Bacteria</taxon>
        <taxon>Pseudomonadati</taxon>
        <taxon>Pseudomonadota</taxon>
        <taxon>Alphaproteobacteria</taxon>
        <taxon>Hyphomicrobiales</taxon>
        <taxon>Nitrobacteraceae</taxon>
        <taxon>Bradyrhizobium</taxon>
    </lineage>
</organism>
<feature type="transmembrane region" description="Helical" evidence="1">
    <location>
        <begin position="123"/>
        <end position="141"/>
    </location>
</feature>
<reference evidence="2 3" key="1">
    <citation type="submission" date="2024-07" db="EMBL/GenBank/DDBJ databases">
        <title>Genomic Encyclopedia of Type Strains, Phase V (KMG-V): Genome sequencing to study the core and pangenomes of soil and plant-associated prokaryotes.</title>
        <authorList>
            <person name="Whitman W."/>
        </authorList>
    </citation>
    <scope>NUCLEOTIDE SEQUENCE [LARGE SCALE GENOMIC DNA]</scope>
    <source>
        <strain evidence="2 3">USDA 222</strain>
    </source>
</reference>
<evidence type="ECO:0000313" key="3">
    <source>
        <dbReference type="Proteomes" id="UP001565474"/>
    </source>
</evidence>
<feature type="transmembrane region" description="Helical" evidence="1">
    <location>
        <begin position="376"/>
        <end position="396"/>
    </location>
</feature>
<feature type="transmembrane region" description="Helical" evidence="1">
    <location>
        <begin position="35"/>
        <end position="55"/>
    </location>
</feature>
<dbReference type="EMBL" id="JBGBZN010000002">
    <property type="protein sequence ID" value="MEY9474389.1"/>
    <property type="molecule type" value="Genomic_DNA"/>
</dbReference>